<comment type="caution">
    <text evidence="1">The sequence shown here is derived from an EMBL/GenBank/DDBJ whole genome shotgun (WGS) entry which is preliminary data.</text>
</comment>
<accession>A0A2S9H3B3</accession>
<organism evidence="1 2">
    <name type="scientific">Solimicrobium silvestre</name>
    <dbReference type="NCBI Taxonomy" id="2099400"/>
    <lineage>
        <taxon>Bacteria</taxon>
        <taxon>Pseudomonadati</taxon>
        <taxon>Pseudomonadota</taxon>
        <taxon>Betaproteobacteria</taxon>
        <taxon>Burkholderiales</taxon>
        <taxon>Oxalobacteraceae</taxon>
        <taxon>Solimicrobium</taxon>
    </lineage>
</organism>
<protein>
    <submittedName>
        <fullName evidence="1">Uncharacterized protein</fullName>
    </submittedName>
</protein>
<proteinExistence type="predicted"/>
<dbReference type="EMBL" id="PUGF01000003">
    <property type="protein sequence ID" value="PRC94475.1"/>
    <property type="molecule type" value="Genomic_DNA"/>
</dbReference>
<sequence>MTACYPGHAEAIRSKVSPNSWNHLHHVAGDKSVDVSPFLDEGRLLPNDSPHYNNAFNGFATSYFYYSVLREAQDWQGLAVPW</sequence>
<keyword evidence="2" id="KW-1185">Reference proteome</keyword>
<gene>
    <name evidence="1" type="ORF">S2091_1096</name>
</gene>
<reference evidence="1 2" key="1">
    <citation type="submission" date="2018-02" db="EMBL/GenBank/DDBJ databases">
        <title>Solimicrobium silvestre gen. nov., sp. nov., isolated from alpine forest soil.</title>
        <authorList>
            <person name="Margesin R."/>
            <person name="Albuquerque L."/>
            <person name="Zhang D.-C."/>
            <person name="Froufe H.J.C."/>
            <person name="Severino R."/>
            <person name="Roxo I."/>
            <person name="Egas C."/>
            <person name="Da Costa M.S."/>
        </authorList>
    </citation>
    <scope>NUCLEOTIDE SEQUENCE [LARGE SCALE GENOMIC DNA]</scope>
    <source>
        <strain evidence="1 2">S20-91</strain>
    </source>
</reference>
<dbReference type="Proteomes" id="UP000237839">
    <property type="component" value="Unassembled WGS sequence"/>
</dbReference>
<dbReference type="AlphaFoldDB" id="A0A2S9H3B3"/>
<evidence type="ECO:0000313" key="1">
    <source>
        <dbReference type="EMBL" id="PRC94475.1"/>
    </source>
</evidence>
<evidence type="ECO:0000313" key="2">
    <source>
        <dbReference type="Proteomes" id="UP000237839"/>
    </source>
</evidence>
<name>A0A2S9H3B3_9BURK</name>